<evidence type="ECO:0000256" key="4">
    <source>
        <dbReference type="PROSITE-ProRule" id="PRU00146"/>
    </source>
</evidence>
<dbReference type="Pfam" id="PF12998">
    <property type="entry name" value="ING"/>
    <property type="match status" value="1"/>
</dbReference>
<keyword evidence="9" id="KW-1185">Reference proteome</keyword>
<dbReference type="VEuPathDB" id="ToxoDB:cyc_01513"/>
<dbReference type="InterPro" id="IPR019787">
    <property type="entry name" value="Znf_PHD-finger"/>
</dbReference>
<dbReference type="GO" id="GO:0008270">
    <property type="term" value="F:zinc ion binding"/>
    <property type="evidence" value="ECO:0007669"/>
    <property type="project" value="UniProtKB-KW"/>
</dbReference>
<evidence type="ECO:0000256" key="2">
    <source>
        <dbReference type="ARBA" id="ARBA00022771"/>
    </source>
</evidence>
<dbReference type="AlphaFoldDB" id="A0A1D3D6X1"/>
<dbReference type="Gene3D" id="3.30.40.10">
    <property type="entry name" value="Zinc/RING finger domain, C3HC4 (zinc finger)"/>
    <property type="match status" value="1"/>
</dbReference>
<keyword evidence="3 5" id="KW-0862">Zinc</keyword>
<protein>
    <recommendedName>
        <fullName evidence="5">Inhibitor of growth protein</fullName>
    </recommendedName>
</protein>
<comment type="function">
    <text evidence="5">Component of an histone acetyltransferase complex.</text>
</comment>
<dbReference type="InterPro" id="IPR011011">
    <property type="entry name" value="Znf_FYVE_PHD"/>
</dbReference>
<gene>
    <name evidence="8" type="ORF">cyc_01513</name>
</gene>
<evidence type="ECO:0000256" key="3">
    <source>
        <dbReference type="ARBA" id="ARBA00022833"/>
    </source>
</evidence>
<dbReference type="SUPFAM" id="SSF57903">
    <property type="entry name" value="FYVE/PHD zinc finger"/>
    <property type="match status" value="1"/>
</dbReference>
<keyword evidence="5" id="KW-0539">Nucleus</keyword>
<reference evidence="8 9" key="1">
    <citation type="journal article" date="2016" name="BMC Genomics">
        <title>Comparative genomics reveals Cyclospora cayetanensis possesses coccidia-like metabolism and invasion components but unique surface antigens.</title>
        <authorList>
            <person name="Liu S."/>
            <person name="Wang L."/>
            <person name="Zheng H."/>
            <person name="Xu Z."/>
            <person name="Roellig D.M."/>
            <person name="Li N."/>
            <person name="Frace M.A."/>
            <person name="Tang K."/>
            <person name="Arrowood M.J."/>
            <person name="Moss D.M."/>
            <person name="Zhang L."/>
            <person name="Feng Y."/>
            <person name="Xiao L."/>
        </authorList>
    </citation>
    <scope>NUCLEOTIDE SEQUENCE [LARGE SCALE GENOMIC DNA]</scope>
    <source>
        <strain evidence="8 9">CHN_HEN01</strain>
    </source>
</reference>
<dbReference type="Pfam" id="PF00628">
    <property type="entry name" value="PHD"/>
    <property type="match status" value="1"/>
</dbReference>
<dbReference type="Proteomes" id="UP000095192">
    <property type="component" value="Unassembled WGS sequence"/>
</dbReference>
<sequence>MADPVDQWLEESLSLPARLQRELRLMAQLDAASASIDAEVRQRQEEFIRRLEALKAEGSPLVFEGMEEELKQIHLMVQEAAAAPYGDVEAAIASLRFPAKSWKRNWRSVAGDVAAFIATSCSFALAFKLLDGSSGGSKSARGRLSSSAAVTGGGPPGRQGATDGPPHGAIHSRRGRKEMTSHGGGGESWEGVCPVCLRGEAATEVIKMVACDACNRWFHFECVGATGENYGGSEALVMFYVCRHCVVYLCISLRDTQERPEKMILGTALTAIVGVPHEVSNEALAQAVEAQASRGA</sequence>
<dbReference type="InterPro" id="IPR019786">
    <property type="entry name" value="Zinc_finger_PHD-type_CS"/>
</dbReference>
<evidence type="ECO:0000256" key="5">
    <source>
        <dbReference type="RuleBase" id="RU361213"/>
    </source>
</evidence>
<keyword evidence="1 5" id="KW-0479">Metal-binding</keyword>
<dbReference type="PROSITE" id="PS50016">
    <property type="entry name" value="ZF_PHD_2"/>
    <property type="match status" value="1"/>
</dbReference>
<name>A0A1D3D6X1_9EIME</name>
<feature type="domain" description="PHD-type" evidence="7">
    <location>
        <begin position="190"/>
        <end position="248"/>
    </location>
</feature>
<dbReference type="PROSITE" id="PS01359">
    <property type="entry name" value="ZF_PHD_1"/>
    <property type="match status" value="1"/>
</dbReference>
<comment type="caution">
    <text evidence="8">The sequence shown here is derived from an EMBL/GenBank/DDBJ whole genome shotgun (WGS) entry which is preliminary data.</text>
</comment>
<comment type="subcellular location">
    <subcellularLocation>
        <location evidence="5">Nucleus</location>
    </subcellularLocation>
</comment>
<keyword evidence="2 4" id="KW-0863">Zinc-finger</keyword>
<proteinExistence type="inferred from homology"/>
<evidence type="ECO:0000256" key="6">
    <source>
        <dbReference type="SAM" id="MobiDB-lite"/>
    </source>
</evidence>
<evidence type="ECO:0000259" key="7">
    <source>
        <dbReference type="PROSITE" id="PS50016"/>
    </source>
</evidence>
<dbReference type="Gene3D" id="6.10.140.1740">
    <property type="match status" value="1"/>
</dbReference>
<comment type="domain">
    <text evidence="5">The PHD-type zinc finger mediates the binding to H3K4me3.</text>
</comment>
<dbReference type="InParanoid" id="A0A1D3D6X1"/>
<comment type="similarity">
    <text evidence="5">Belongs to the ING family.</text>
</comment>
<evidence type="ECO:0000313" key="8">
    <source>
        <dbReference type="EMBL" id="OEH79201.1"/>
    </source>
</evidence>
<accession>A0A1D3D6X1</accession>
<dbReference type="InterPro" id="IPR024610">
    <property type="entry name" value="ING_N_histone-binding"/>
</dbReference>
<dbReference type="InterPro" id="IPR013083">
    <property type="entry name" value="Znf_RING/FYVE/PHD"/>
</dbReference>
<dbReference type="GO" id="GO:0005634">
    <property type="term" value="C:nucleus"/>
    <property type="evidence" value="ECO:0007669"/>
    <property type="project" value="UniProtKB-SubCell"/>
</dbReference>
<evidence type="ECO:0000256" key="1">
    <source>
        <dbReference type="ARBA" id="ARBA00022723"/>
    </source>
</evidence>
<feature type="compositionally biased region" description="Low complexity" evidence="6">
    <location>
        <begin position="139"/>
        <end position="149"/>
    </location>
</feature>
<dbReference type="InterPro" id="IPR001965">
    <property type="entry name" value="Znf_PHD"/>
</dbReference>
<keyword evidence="5" id="KW-0156">Chromatin regulator</keyword>
<dbReference type="EMBL" id="JROU02000464">
    <property type="protein sequence ID" value="OEH79201.1"/>
    <property type="molecule type" value="Genomic_DNA"/>
</dbReference>
<dbReference type="VEuPathDB" id="ToxoDB:LOC34618509"/>
<dbReference type="SMART" id="SM00249">
    <property type="entry name" value="PHD"/>
    <property type="match status" value="1"/>
</dbReference>
<evidence type="ECO:0000313" key="9">
    <source>
        <dbReference type="Proteomes" id="UP000095192"/>
    </source>
</evidence>
<organism evidence="8 9">
    <name type="scientific">Cyclospora cayetanensis</name>
    <dbReference type="NCBI Taxonomy" id="88456"/>
    <lineage>
        <taxon>Eukaryota</taxon>
        <taxon>Sar</taxon>
        <taxon>Alveolata</taxon>
        <taxon>Apicomplexa</taxon>
        <taxon>Conoidasida</taxon>
        <taxon>Coccidia</taxon>
        <taxon>Eucoccidiorida</taxon>
        <taxon>Eimeriorina</taxon>
        <taxon>Eimeriidae</taxon>
        <taxon>Cyclospora</taxon>
    </lineage>
</organism>
<comment type="subunit">
    <text evidence="5">Component of an histone acetyltransferase complex. Interacts with H3K4me3 and to a lesser extent with H3K4me2.</text>
</comment>
<dbReference type="GO" id="GO:0006325">
    <property type="term" value="P:chromatin organization"/>
    <property type="evidence" value="ECO:0007669"/>
    <property type="project" value="UniProtKB-KW"/>
</dbReference>
<feature type="region of interest" description="Disordered" evidence="6">
    <location>
        <begin position="139"/>
        <end position="187"/>
    </location>
</feature>